<sequence>MDKKNASVTNCNLPPVLPKPRSSIEAHESLLWLEKARCLQIIIAYNEDKTQEETALYMAILLDRISEYGPWADKLDFLIHPRIVRCWESPNIYAQHIRQTMALVNRINRSFTVLTYVNVRLEIDYANFQQMKLAACFIALKVYWKLSYYVDGIFNLNEIGAHSHLMRRLCSVYDRDCKV</sequence>
<evidence type="ECO:0000313" key="2">
    <source>
        <dbReference type="Proteomes" id="UP000624404"/>
    </source>
</evidence>
<comment type="caution">
    <text evidence="1">The sequence shown here is derived from an EMBL/GenBank/DDBJ whole genome shotgun (WGS) entry which is preliminary data.</text>
</comment>
<keyword evidence="2" id="KW-1185">Reference proteome</keyword>
<reference evidence="1" key="1">
    <citation type="submission" date="2020-10" db="EMBL/GenBank/DDBJ databases">
        <authorList>
            <person name="Kusch S."/>
        </authorList>
    </citation>
    <scope>NUCLEOTIDE SEQUENCE</scope>
    <source>
        <strain evidence="1">SwB9</strain>
    </source>
</reference>
<organism evidence="1 2">
    <name type="scientific">Sclerotinia trifoliorum</name>
    <dbReference type="NCBI Taxonomy" id="28548"/>
    <lineage>
        <taxon>Eukaryota</taxon>
        <taxon>Fungi</taxon>
        <taxon>Dikarya</taxon>
        <taxon>Ascomycota</taxon>
        <taxon>Pezizomycotina</taxon>
        <taxon>Leotiomycetes</taxon>
        <taxon>Helotiales</taxon>
        <taxon>Sclerotiniaceae</taxon>
        <taxon>Sclerotinia</taxon>
    </lineage>
</organism>
<gene>
    <name evidence="1" type="ORF">SCLTRI_LOCUS5354</name>
</gene>
<dbReference type="AlphaFoldDB" id="A0A8H2VUW8"/>
<dbReference type="Proteomes" id="UP000624404">
    <property type="component" value="Unassembled WGS sequence"/>
</dbReference>
<dbReference type="OrthoDB" id="3527551at2759"/>
<protein>
    <submittedName>
        <fullName evidence="1">A471b0b9-df80-4d84-a350-546e9fef7690-CDS</fullName>
    </submittedName>
</protein>
<proteinExistence type="predicted"/>
<name>A0A8H2VUW8_9HELO</name>
<accession>A0A8H2VUW8</accession>
<dbReference type="EMBL" id="CAJHIA010000016">
    <property type="protein sequence ID" value="CAD6445564.1"/>
    <property type="molecule type" value="Genomic_DNA"/>
</dbReference>
<evidence type="ECO:0000313" key="1">
    <source>
        <dbReference type="EMBL" id="CAD6445564.1"/>
    </source>
</evidence>